<keyword evidence="3" id="KW-1185">Reference proteome</keyword>
<gene>
    <name evidence="2" type="ORF">AWU65_23180</name>
</gene>
<dbReference type="AlphaFoldDB" id="A0A163M090"/>
<proteinExistence type="predicted"/>
<evidence type="ECO:0000313" key="2">
    <source>
        <dbReference type="EMBL" id="KZS48626.1"/>
    </source>
</evidence>
<dbReference type="STRING" id="59843.A3958_22445"/>
<reference evidence="2" key="1">
    <citation type="journal article" date="2016" name="Genome Announc.">
        <title>Draft genomes of two strains of Paenibacillus glucanolyticus with capability to degrade lignocellulose.</title>
        <authorList>
            <person name="Mathews S.L."/>
            <person name="Pawlak J."/>
            <person name="Grunden A.M."/>
        </authorList>
    </citation>
    <scope>NUCLEOTIDE SEQUENCE [LARGE SCALE GENOMIC DNA]</scope>
    <source>
        <strain evidence="2">SLM1</strain>
    </source>
</reference>
<comment type="caution">
    <text evidence="2">The sequence shown here is derived from an EMBL/GenBank/DDBJ whole genome shotgun (WGS) entry which is preliminary data.</text>
</comment>
<dbReference type="Pfam" id="PF14278">
    <property type="entry name" value="TetR_C_8"/>
    <property type="match status" value="1"/>
</dbReference>
<sequence>MIYILHDRSIEAWREQAPQNNVHTPEALYSFISSGSAAAIKEWVQNGMTQSPEEVAAFIDKATRSVERSFLE</sequence>
<dbReference type="Proteomes" id="UP000076796">
    <property type="component" value="Unassembled WGS sequence"/>
</dbReference>
<dbReference type="RefSeq" id="WP_063479457.1">
    <property type="nucleotide sequence ID" value="NZ_CP147845.1"/>
</dbReference>
<feature type="domain" description="Transcriptional regulator TetR C-terminal Firmicutes type" evidence="1">
    <location>
        <begin position="4"/>
        <end position="62"/>
    </location>
</feature>
<dbReference type="EMBL" id="LWMH01000001">
    <property type="protein sequence ID" value="KZS48626.1"/>
    <property type="molecule type" value="Genomic_DNA"/>
</dbReference>
<dbReference type="OrthoDB" id="9810250at2"/>
<organism evidence="2 3">
    <name type="scientific">Paenibacillus glucanolyticus</name>
    <dbReference type="NCBI Taxonomy" id="59843"/>
    <lineage>
        <taxon>Bacteria</taxon>
        <taxon>Bacillati</taxon>
        <taxon>Bacillota</taxon>
        <taxon>Bacilli</taxon>
        <taxon>Bacillales</taxon>
        <taxon>Paenibacillaceae</taxon>
        <taxon>Paenibacillus</taxon>
    </lineage>
</organism>
<name>A0A163M090_9BACL</name>
<dbReference type="InterPro" id="IPR039532">
    <property type="entry name" value="TetR_C_Firmicutes"/>
</dbReference>
<protein>
    <recommendedName>
        <fullName evidence="1">Transcriptional regulator TetR C-terminal Firmicutes type domain-containing protein</fullName>
    </recommendedName>
</protein>
<dbReference type="GeneID" id="97555807"/>
<evidence type="ECO:0000313" key="3">
    <source>
        <dbReference type="Proteomes" id="UP000076796"/>
    </source>
</evidence>
<evidence type="ECO:0000259" key="1">
    <source>
        <dbReference type="Pfam" id="PF14278"/>
    </source>
</evidence>
<accession>A0A163M090</accession>
<dbReference type="Gene3D" id="1.10.357.10">
    <property type="entry name" value="Tetracycline Repressor, domain 2"/>
    <property type="match status" value="1"/>
</dbReference>